<accession>S9V8C9</accession>
<dbReference type="InterPro" id="IPR001098">
    <property type="entry name" value="DNA-dir_DNA_pol_A_palm_dom"/>
</dbReference>
<evidence type="ECO:0000259" key="3">
    <source>
        <dbReference type="SMART" id="SM00479"/>
    </source>
</evidence>
<evidence type="ECO:0000313" key="6">
    <source>
        <dbReference type="Proteomes" id="UP000015354"/>
    </source>
</evidence>
<dbReference type="Gene3D" id="1.10.150.20">
    <property type="entry name" value="5' to 3' exonuclease, C-terminal subdomain"/>
    <property type="match status" value="1"/>
</dbReference>
<dbReference type="GO" id="GO:0006302">
    <property type="term" value="P:double-strand break repair"/>
    <property type="evidence" value="ECO:0007669"/>
    <property type="project" value="TreeGrafter"/>
</dbReference>
<dbReference type="GO" id="GO:0006261">
    <property type="term" value="P:DNA-templated DNA replication"/>
    <property type="evidence" value="ECO:0007669"/>
    <property type="project" value="InterPro"/>
</dbReference>
<dbReference type="OrthoDB" id="10250935at2759"/>
<feature type="region of interest" description="Disordered" evidence="2">
    <location>
        <begin position="1383"/>
        <end position="1440"/>
    </location>
</feature>
<dbReference type="GO" id="GO:0003677">
    <property type="term" value="F:DNA binding"/>
    <property type="evidence" value="ECO:0007669"/>
    <property type="project" value="InterPro"/>
</dbReference>
<evidence type="ECO:0000256" key="1">
    <source>
        <dbReference type="SAM" id="Coils"/>
    </source>
</evidence>
<dbReference type="InterPro" id="IPR036397">
    <property type="entry name" value="RNaseH_sf"/>
</dbReference>
<dbReference type="Proteomes" id="UP000015354">
    <property type="component" value="Unassembled WGS sequence"/>
</dbReference>
<keyword evidence="6" id="KW-1185">Reference proteome</keyword>
<dbReference type="SUPFAM" id="SSF53098">
    <property type="entry name" value="Ribonuclease H-like"/>
    <property type="match status" value="1"/>
</dbReference>
<keyword evidence="1" id="KW-0175">Coiled coil</keyword>
<proteinExistence type="predicted"/>
<dbReference type="Pfam" id="PF00476">
    <property type="entry name" value="DNA_pol_A"/>
    <property type="match status" value="1"/>
</dbReference>
<gene>
    <name evidence="5" type="ORF">STCU_07812</name>
</gene>
<dbReference type="EMBL" id="ATMH01007812">
    <property type="protein sequence ID" value="EPY23226.1"/>
    <property type="molecule type" value="Genomic_DNA"/>
</dbReference>
<dbReference type="InterPro" id="IPR043502">
    <property type="entry name" value="DNA/RNA_pol_sf"/>
</dbReference>
<comment type="caution">
    <text evidence="5">The sequence shown here is derived from an EMBL/GenBank/DDBJ whole genome shotgun (WGS) entry which is preliminary data.</text>
</comment>
<dbReference type="InterPro" id="IPR002298">
    <property type="entry name" value="DNA_polymerase_A"/>
</dbReference>
<dbReference type="InterPro" id="IPR013520">
    <property type="entry name" value="Ribonucl_H"/>
</dbReference>
<dbReference type="PANTHER" id="PTHR10133">
    <property type="entry name" value="DNA POLYMERASE I"/>
    <property type="match status" value="1"/>
</dbReference>
<feature type="compositionally biased region" description="Basic and acidic residues" evidence="2">
    <location>
        <begin position="1383"/>
        <end position="1393"/>
    </location>
</feature>
<organism evidence="5 6">
    <name type="scientific">Strigomonas culicis</name>
    <dbReference type="NCBI Taxonomy" id="28005"/>
    <lineage>
        <taxon>Eukaryota</taxon>
        <taxon>Discoba</taxon>
        <taxon>Euglenozoa</taxon>
        <taxon>Kinetoplastea</taxon>
        <taxon>Metakinetoplastina</taxon>
        <taxon>Trypanosomatida</taxon>
        <taxon>Trypanosomatidae</taxon>
        <taxon>Strigomonadinae</taxon>
        <taxon>Strigomonas</taxon>
    </lineage>
</organism>
<evidence type="ECO:0000313" key="5">
    <source>
        <dbReference type="EMBL" id="EPY23226.1"/>
    </source>
</evidence>
<reference evidence="5 6" key="1">
    <citation type="journal article" date="2013" name="PLoS ONE">
        <title>Predicting the Proteins of Angomonas deanei, Strigomonas culicis and Their Respective Endosymbionts Reveals New Aspects of the Trypanosomatidae Family.</title>
        <authorList>
            <person name="Motta M.C."/>
            <person name="Martins A.C."/>
            <person name="de Souza S.S."/>
            <person name="Catta-Preta C.M."/>
            <person name="Silva R."/>
            <person name="Klein C.C."/>
            <person name="de Almeida L.G."/>
            <person name="de Lima Cunha O."/>
            <person name="Ciapina L.P."/>
            <person name="Brocchi M."/>
            <person name="Colabardini A.C."/>
            <person name="de Araujo Lima B."/>
            <person name="Machado C.R."/>
            <person name="de Almeida Soares C.M."/>
            <person name="Probst C.M."/>
            <person name="de Menezes C.B."/>
            <person name="Thompson C.E."/>
            <person name="Bartholomeu D.C."/>
            <person name="Gradia D.F."/>
            <person name="Pavoni D.P."/>
            <person name="Grisard E.C."/>
            <person name="Fantinatti-Garboggini F."/>
            <person name="Marchini F.K."/>
            <person name="Rodrigues-Luiz G.F."/>
            <person name="Wagner G."/>
            <person name="Goldman G.H."/>
            <person name="Fietto J.L."/>
            <person name="Elias M.C."/>
            <person name="Goldman M.H."/>
            <person name="Sagot M.F."/>
            <person name="Pereira M."/>
            <person name="Stoco P.H."/>
            <person name="de Mendonca-Neto R.P."/>
            <person name="Teixeira S.M."/>
            <person name="Maciel T.E."/>
            <person name="de Oliveira Mendes T.A."/>
            <person name="Urmenyi T.P."/>
            <person name="de Souza W."/>
            <person name="Schenkman S."/>
            <person name="de Vasconcelos A.T."/>
        </authorList>
    </citation>
    <scope>NUCLEOTIDE SEQUENCE [LARGE SCALE GENOMIC DNA]</scope>
</reference>
<dbReference type="SMART" id="SM00479">
    <property type="entry name" value="EXOIII"/>
    <property type="match status" value="1"/>
</dbReference>
<dbReference type="Pfam" id="PF00929">
    <property type="entry name" value="RNase_T"/>
    <property type="match status" value="1"/>
</dbReference>
<feature type="compositionally biased region" description="Acidic residues" evidence="2">
    <location>
        <begin position="1394"/>
        <end position="1418"/>
    </location>
</feature>
<dbReference type="PRINTS" id="PR00868">
    <property type="entry name" value="DNAPOLI"/>
</dbReference>
<name>S9V8C9_9TRYP</name>
<sequence length="1440" mass="161624">MRRLLNAVWRRVDTRSACSFENLVKAQTLLQSNKALNAKAAAEFSEYFHIPRVKGKNSEKAVTHFFKETCKQIENDKLSNLVRLQHEETTKGNDLPIFLASCDPKTESITLFSVMKEERVAVVQRDGDMWGLADDILRHTRGVPRIIIIPIIASEEERAAAQSSMEWLRQSLQQQGLLPVTHVDNQMLVSSFTKSPPPLKQAKRKKASVASDEWFQSQWMYLQTVTCHAEAPDPVKALNMHICPQFDVFVVHLVRAGSRTLNISLWHPARRQRHVAKGMLSDVLSCLFSTHSKHVILVPTIRTDRPTLFRCRTALLKSGVDCAIVFASSMNDKYRQAYDPDPSRYWLSLREATDSLDPDLLFEIQKAAGNNIREFEQKRMQVTEAKVQELSDKTSEVRAQTSATTWLAPLSQPSRAQAELREAGHYAHYLVIAFTATDHAAYGQPHNPTAACNYILSTCLLDAHGHLLEPWRVLQKRGAYRLPSLKGVDVLVLHGAKPFLLHVWGDEELRLFLRRGGRVWCTQLAEYLLDAQRCHTGCNDLNTVALRYGALVPPGSVIGVEQESLPLAFHRHYLLKAAPAVLLFFQQQLKRAVAQHQLISIAQRMNSLLAMAAMEHAGIHIDVAEARRQSKALGNLINTMDRALDAYVPAEVPMDMRMHFDWGSPTHLHAYFLVGKIALGHTAAARESRLWTSNLVHLCHRFGSFNKLIGELHLQRFAAQHGLPTKGSLPQRISSFFQKNGSASKKKYRLVLLDIETTGLNVSTDEIIEIALYDPVENTSFSSLIKPKRKITPKTVRIHHITNEAVASAPPIEKVVEGVAKYLRVGKGAEHSDEVVVLMGHNVFSLDEPMLRRAFDTHFTDSAHDGILYCDSIALLRALRLELQHSKASDVKVDHALLETLTSSLRLSSLIEKLRVVPEGTLHRAVTDTKALWFVLVQAFHLQGLPPPKQRDALLAKATDSLIAFPTTGCFMPTERKRPTAEVHLPGVAHRVIEKPKFLSSLAAKPFSDTILETLHVRGVKEAELVLQRYHVDQHAVRFLQMDKESLCTLHPDSKVRQHIDMTATKTTRTTSGYPSCQNIPKDDKSSVRRLFVSRYGEKGRLVEVDYSQLEIVVLGILCNDTKLSKDLNSGVDFHIKRASFFSGLPYKEIYEGCRRGVPKYKTLRKVAKQFSFQRLYGAGIPLLHKTTGIPVEDLSRLIAAEKVEFPGIETFHSTIRAVALRPNNPGLPTHFIVEMPTGLRLCFKTKDVILNLPALKNYPIQGYGAEIAQMMVGRVFRKFSARDFYDGKAHLINFVHDSVWLDCHVDVLEECVRETCAILSDVHHYIPKTFPGVSVSVPLKVSSSCGLDMGTMDTISGDDFSFVASQKRSDFQDMSLNFLEIEPEKPATHVEEGGEEVEEEEESHDDVRADEDSEAQDAADAPHPPEAVSLSSDETIVHI</sequence>
<dbReference type="InterPro" id="IPR012337">
    <property type="entry name" value="RNaseH-like_sf"/>
</dbReference>
<evidence type="ECO:0000259" key="4">
    <source>
        <dbReference type="SMART" id="SM00482"/>
    </source>
</evidence>
<dbReference type="SMART" id="SM00482">
    <property type="entry name" value="POLAc"/>
    <property type="match status" value="1"/>
</dbReference>
<evidence type="ECO:0000256" key="2">
    <source>
        <dbReference type="SAM" id="MobiDB-lite"/>
    </source>
</evidence>
<feature type="coiled-coil region" evidence="1">
    <location>
        <begin position="373"/>
        <end position="400"/>
    </location>
</feature>
<dbReference type="CDD" id="cd06127">
    <property type="entry name" value="DEDDh"/>
    <property type="match status" value="1"/>
</dbReference>
<dbReference type="Gene3D" id="3.30.420.10">
    <property type="entry name" value="Ribonuclease H-like superfamily/Ribonuclease H"/>
    <property type="match status" value="1"/>
</dbReference>
<protein>
    <submittedName>
        <fullName evidence="5">DNA polymerase I</fullName>
    </submittedName>
</protein>
<dbReference type="SUPFAM" id="SSF56672">
    <property type="entry name" value="DNA/RNA polymerases"/>
    <property type="match status" value="1"/>
</dbReference>
<feature type="compositionally biased region" description="Polar residues" evidence="2">
    <location>
        <begin position="1430"/>
        <end position="1440"/>
    </location>
</feature>
<dbReference type="PANTHER" id="PTHR10133:SF40">
    <property type="entry name" value="DNA POLYMERASE I PROTEIN B, PUTATIVE-RELATED"/>
    <property type="match status" value="1"/>
</dbReference>
<feature type="domain" description="Exonuclease" evidence="3">
    <location>
        <begin position="749"/>
        <end position="942"/>
    </location>
</feature>
<feature type="domain" description="DNA-directed DNA polymerase family A palm" evidence="4">
    <location>
        <begin position="1085"/>
        <end position="1308"/>
    </location>
</feature>
<dbReference type="Gene3D" id="3.30.70.370">
    <property type="match status" value="1"/>
</dbReference>
<dbReference type="GO" id="GO:0003887">
    <property type="term" value="F:DNA-directed DNA polymerase activity"/>
    <property type="evidence" value="ECO:0007669"/>
    <property type="project" value="InterPro"/>
</dbReference>